<name>A0AAD6F8B0_9TELE</name>
<feature type="chain" id="PRO_5042178618" evidence="1">
    <location>
        <begin position="27"/>
        <end position="78"/>
    </location>
</feature>
<proteinExistence type="predicted"/>
<keyword evidence="1" id="KW-0732">Signal</keyword>
<reference evidence="2" key="1">
    <citation type="submission" date="2022-11" db="EMBL/GenBank/DDBJ databases">
        <title>Chromosome-level genome of Pogonophryne albipinna.</title>
        <authorList>
            <person name="Jo E."/>
        </authorList>
    </citation>
    <scope>NUCLEOTIDE SEQUENCE</scope>
    <source>
        <strain evidence="2">SGF0006</strain>
        <tissue evidence="2">Muscle</tissue>
    </source>
</reference>
<comment type="caution">
    <text evidence="2">The sequence shown here is derived from an EMBL/GenBank/DDBJ whole genome shotgun (WGS) entry which is preliminary data.</text>
</comment>
<evidence type="ECO:0000256" key="1">
    <source>
        <dbReference type="SAM" id="SignalP"/>
    </source>
</evidence>
<dbReference type="AlphaFoldDB" id="A0AAD6F8B0"/>
<evidence type="ECO:0000313" key="2">
    <source>
        <dbReference type="EMBL" id="KAJ4924420.1"/>
    </source>
</evidence>
<organism evidence="2 3">
    <name type="scientific">Pogonophryne albipinna</name>
    <dbReference type="NCBI Taxonomy" id="1090488"/>
    <lineage>
        <taxon>Eukaryota</taxon>
        <taxon>Metazoa</taxon>
        <taxon>Chordata</taxon>
        <taxon>Craniata</taxon>
        <taxon>Vertebrata</taxon>
        <taxon>Euteleostomi</taxon>
        <taxon>Actinopterygii</taxon>
        <taxon>Neopterygii</taxon>
        <taxon>Teleostei</taxon>
        <taxon>Neoteleostei</taxon>
        <taxon>Acanthomorphata</taxon>
        <taxon>Eupercaria</taxon>
        <taxon>Perciformes</taxon>
        <taxon>Notothenioidei</taxon>
        <taxon>Pogonophryne</taxon>
    </lineage>
</organism>
<gene>
    <name evidence="2" type="ORF">JOQ06_000660</name>
</gene>
<accession>A0AAD6F8B0</accession>
<feature type="signal peptide" evidence="1">
    <location>
        <begin position="1"/>
        <end position="26"/>
    </location>
</feature>
<evidence type="ECO:0000313" key="3">
    <source>
        <dbReference type="Proteomes" id="UP001219934"/>
    </source>
</evidence>
<dbReference type="Proteomes" id="UP001219934">
    <property type="component" value="Unassembled WGS sequence"/>
</dbReference>
<keyword evidence="3" id="KW-1185">Reference proteome</keyword>
<sequence length="78" mass="9160">MDSSWTSDRRLCRSDLLGILLFLCEAESDESATHGHQDQARFWEEIPEAQRLSWHLLQDVNQLRIQATVSRVLQQCYK</sequence>
<dbReference type="EMBL" id="JAPTMU010000023">
    <property type="protein sequence ID" value="KAJ4924420.1"/>
    <property type="molecule type" value="Genomic_DNA"/>
</dbReference>
<protein>
    <submittedName>
        <fullName evidence="2">Uncharacterized protein</fullName>
    </submittedName>
</protein>